<feature type="binding site" evidence="18">
    <location>
        <position position="145"/>
    </location>
    <ligand>
        <name>UDP-N-acetyl-alpha-D-glucosamine</name>
        <dbReference type="ChEBI" id="CHEBI:57705"/>
    </ligand>
</feature>
<dbReference type="AlphaFoldDB" id="A0A9E8CN92"/>
<dbReference type="PANTHER" id="PTHR43584:SF3">
    <property type="entry name" value="BIFUNCTIONAL PROTEIN GLMU"/>
    <property type="match status" value="1"/>
</dbReference>
<comment type="pathway">
    <text evidence="18">Nucleotide-sugar biosynthesis; UDP-N-acetyl-alpha-D-glucosamine biosynthesis; N-acetyl-alpha-D-glucosamine 1-phosphate from alpha-D-glucosamine 6-phosphate (route II): step 2/2.</text>
</comment>
<evidence type="ECO:0000256" key="15">
    <source>
        <dbReference type="ARBA" id="ARBA00048247"/>
    </source>
</evidence>
<feature type="domain" description="MobA-like NTP transferase" evidence="19">
    <location>
        <begin position="9"/>
        <end position="142"/>
    </location>
</feature>
<dbReference type="GO" id="GO:0006048">
    <property type="term" value="P:UDP-N-acetylglucosamine biosynthetic process"/>
    <property type="evidence" value="ECO:0007669"/>
    <property type="project" value="InterPro"/>
</dbReference>
<evidence type="ECO:0000256" key="12">
    <source>
        <dbReference type="ARBA" id="ARBA00023268"/>
    </source>
</evidence>
<evidence type="ECO:0000259" key="19">
    <source>
        <dbReference type="Pfam" id="PF12804"/>
    </source>
</evidence>
<keyword evidence="6 18" id="KW-0548">Nucleotidyltransferase</keyword>
<dbReference type="SUPFAM" id="SSF51161">
    <property type="entry name" value="Trimeric LpxA-like enzymes"/>
    <property type="match status" value="1"/>
</dbReference>
<evidence type="ECO:0000256" key="17">
    <source>
        <dbReference type="ARBA" id="ARBA00049628"/>
    </source>
</evidence>
<dbReference type="InterPro" id="IPR018357">
    <property type="entry name" value="Hexapep_transf_CS"/>
</dbReference>
<dbReference type="HAMAP" id="MF_01631">
    <property type="entry name" value="GlmU"/>
    <property type="match status" value="1"/>
</dbReference>
<dbReference type="GO" id="GO:0019134">
    <property type="term" value="F:glucosamine-1-phosphate N-acetyltransferase activity"/>
    <property type="evidence" value="ECO:0007669"/>
    <property type="project" value="UniProtKB-UniRule"/>
</dbReference>
<evidence type="ECO:0000313" key="20">
    <source>
        <dbReference type="EMBL" id="UZF89742.1"/>
    </source>
</evidence>
<feature type="binding site" evidence="18">
    <location>
        <position position="427"/>
    </location>
    <ligand>
        <name>acetyl-CoA</name>
        <dbReference type="ChEBI" id="CHEBI:57288"/>
    </ligand>
</feature>
<keyword evidence="11 18" id="KW-0573">Peptidoglycan synthesis</keyword>
<comment type="caution">
    <text evidence="18">Lacks conserved residue(s) required for the propagation of feature annotation.</text>
</comment>
<dbReference type="EC" id="2.7.7.23" evidence="18"/>
<feature type="binding site" evidence="18">
    <location>
        <position position="79"/>
    </location>
    <ligand>
        <name>UDP-N-acetyl-alpha-D-glucosamine</name>
        <dbReference type="ChEBI" id="CHEBI:57705"/>
    </ligand>
</feature>
<dbReference type="InterPro" id="IPR050065">
    <property type="entry name" value="GlmU-like"/>
</dbReference>
<comment type="catalytic activity">
    <reaction evidence="16 18">
        <text>N-acetyl-alpha-D-glucosamine 1-phosphate + UTP + H(+) = UDP-N-acetyl-alpha-D-glucosamine + diphosphate</text>
        <dbReference type="Rhea" id="RHEA:13509"/>
        <dbReference type="ChEBI" id="CHEBI:15378"/>
        <dbReference type="ChEBI" id="CHEBI:33019"/>
        <dbReference type="ChEBI" id="CHEBI:46398"/>
        <dbReference type="ChEBI" id="CHEBI:57705"/>
        <dbReference type="ChEBI" id="CHEBI:57776"/>
        <dbReference type="EC" id="2.7.7.23"/>
    </reaction>
</comment>
<dbReference type="EC" id="2.3.1.157" evidence="18"/>
<feature type="binding site" evidence="18">
    <location>
        <position position="174"/>
    </location>
    <ligand>
        <name>UDP-N-acetyl-alpha-D-glucosamine</name>
        <dbReference type="ChEBI" id="CHEBI:57705"/>
    </ligand>
</feature>
<sequence length="455" mass="47295">MQPARSCLAIVLAAGEGTRMKSRRPKVLHLVAGRSLLGHALAAVSEAGADDVAVVISSERPEVGEEAQKLLPHAQIAIQHERRGTAHAALSAKAALAKAHDDVIIAFGDTPLVRPETFAALRQALSGGAAVVVLGFEAKDPTGYGRLVENDGHLEAIVEHKDATPKQRRITLCNAGLMALSGEHALSILEAIGDDNAQREFYLTDAVEVARARGLDAVALRAPEDEVQGVNDRAQLAAAEAEFQRRKRLAVMLGGATLIAPETVFFSYDTKIGCDVVIEPNVVFGPGVQVDDGAVIHAFSHLEGARIGTDANIGPFARLRPGTRLAEKAKVGNFVEVKAADIGPGAKVNHLTYIGDASVGAAANIGAGTITCNYDGFNKSKTTIGANAFVGSNSSLVAPVTIGEGAYIGSGSVITDDVAPDALAIGRGKQVVKEGWAKAFRAVAAARKAAKRAAE</sequence>
<feature type="binding site" evidence="18">
    <location>
        <position position="231"/>
    </location>
    <ligand>
        <name>Mg(2+)</name>
        <dbReference type="ChEBI" id="CHEBI:18420"/>
    </ligand>
</feature>
<comment type="subcellular location">
    <subcellularLocation>
        <location evidence="1 18">Cytoplasm</location>
    </subcellularLocation>
</comment>
<feature type="binding site" evidence="18">
    <location>
        <begin position="12"/>
        <end position="15"/>
    </location>
    <ligand>
        <name>UDP-N-acetyl-alpha-D-glucosamine</name>
        <dbReference type="ChEBI" id="CHEBI:57705"/>
    </ligand>
</feature>
<evidence type="ECO:0000256" key="13">
    <source>
        <dbReference type="ARBA" id="ARBA00023315"/>
    </source>
</evidence>
<dbReference type="NCBIfam" id="TIGR01173">
    <property type="entry name" value="glmU"/>
    <property type="match status" value="1"/>
</dbReference>
<dbReference type="GO" id="GO:0005737">
    <property type="term" value="C:cytoplasm"/>
    <property type="evidence" value="ECO:0007669"/>
    <property type="project" value="UniProtKB-SubCell"/>
</dbReference>
<dbReference type="InterPro" id="IPR025877">
    <property type="entry name" value="MobA-like_NTP_Trfase"/>
</dbReference>
<dbReference type="GO" id="GO:0071555">
    <property type="term" value="P:cell wall organization"/>
    <property type="evidence" value="ECO:0007669"/>
    <property type="project" value="UniProtKB-KW"/>
</dbReference>
<dbReference type="EMBL" id="CP102774">
    <property type="protein sequence ID" value="UZF89742.1"/>
    <property type="molecule type" value="Genomic_DNA"/>
</dbReference>
<evidence type="ECO:0000256" key="6">
    <source>
        <dbReference type="ARBA" id="ARBA00022695"/>
    </source>
</evidence>
<dbReference type="GO" id="GO:0000287">
    <property type="term" value="F:magnesium ion binding"/>
    <property type="evidence" value="ECO:0007669"/>
    <property type="project" value="UniProtKB-UniRule"/>
</dbReference>
<dbReference type="PROSITE" id="PS00101">
    <property type="entry name" value="HEXAPEP_TRANSFERASES"/>
    <property type="match status" value="1"/>
</dbReference>
<feature type="binding site" evidence="18">
    <location>
        <position position="338"/>
    </location>
    <ligand>
        <name>UDP-N-acetyl-alpha-D-glucosamine</name>
        <dbReference type="ChEBI" id="CHEBI:57705"/>
    </ligand>
</feature>
<feature type="binding site" evidence="18">
    <location>
        <begin position="84"/>
        <end position="85"/>
    </location>
    <ligand>
        <name>UDP-N-acetyl-alpha-D-glucosamine</name>
        <dbReference type="ChEBI" id="CHEBI:57705"/>
    </ligand>
</feature>
<name>A0A9E8CN92_9HYPH</name>
<feature type="binding site" evidence="18">
    <location>
        <position position="410"/>
    </location>
    <ligand>
        <name>acetyl-CoA</name>
        <dbReference type="ChEBI" id="CHEBI:57288"/>
    </ligand>
</feature>
<organism evidence="20">
    <name type="scientific">Bosea sp. NBC_00436</name>
    <dbReference type="NCBI Taxonomy" id="2969620"/>
    <lineage>
        <taxon>Bacteria</taxon>
        <taxon>Pseudomonadati</taxon>
        <taxon>Pseudomonadota</taxon>
        <taxon>Alphaproteobacteria</taxon>
        <taxon>Hyphomicrobiales</taxon>
        <taxon>Boseaceae</taxon>
        <taxon>Bosea</taxon>
    </lineage>
</organism>
<dbReference type="InterPro" id="IPR038009">
    <property type="entry name" value="GlmU_C_LbH"/>
</dbReference>
<keyword evidence="4 18" id="KW-0963">Cytoplasm</keyword>
<keyword evidence="12 18" id="KW-0511">Multifunctional enzyme</keyword>
<feature type="region of interest" description="Pyrophosphorylase" evidence="18">
    <location>
        <begin position="1"/>
        <end position="233"/>
    </location>
</feature>
<dbReference type="InterPro" id="IPR005882">
    <property type="entry name" value="Bifunctional_GlmU"/>
</dbReference>
<feature type="binding site" evidence="18">
    <location>
        <position position="231"/>
    </location>
    <ligand>
        <name>UDP-N-acetyl-alpha-D-glucosamine</name>
        <dbReference type="ChEBI" id="CHEBI:57705"/>
    </ligand>
</feature>
<evidence type="ECO:0000256" key="14">
    <source>
        <dbReference type="ARBA" id="ARBA00023316"/>
    </source>
</evidence>
<dbReference type="NCBIfam" id="NF010933">
    <property type="entry name" value="PRK14353.1"/>
    <property type="match status" value="1"/>
</dbReference>
<dbReference type="Gene3D" id="3.90.550.10">
    <property type="entry name" value="Spore Coat Polysaccharide Biosynthesis Protein SpsA, Chain A"/>
    <property type="match status" value="1"/>
</dbReference>
<protein>
    <recommendedName>
        <fullName evidence="18">Bifunctional protein GlmU</fullName>
    </recommendedName>
    <domain>
        <recommendedName>
            <fullName evidence="18">UDP-N-acetylglucosamine pyrophosphorylase</fullName>
            <ecNumber evidence="18">2.7.7.23</ecNumber>
        </recommendedName>
        <alternativeName>
            <fullName evidence="18">N-acetylglucosamine-1-phosphate uridyltransferase</fullName>
        </alternativeName>
    </domain>
    <domain>
        <recommendedName>
            <fullName evidence="18">Glucosamine-1-phosphate N-acetyltransferase</fullName>
            <ecNumber evidence="18">2.3.1.157</ecNumber>
        </recommendedName>
    </domain>
</protein>
<evidence type="ECO:0000256" key="4">
    <source>
        <dbReference type="ARBA" id="ARBA00022490"/>
    </source>
</evidence>
<evidence type="ECO:0000256" key="9">
    <source>
        <dbReference type="ARBA" id="ARBA00022842"/>
    </source>
</evidence>
<comment type="catalytic activity">
    <reaction evidence="15 18">
        <text>alpha-D-glucosamine 1-phosphate + acetyl-CoA = N-acetyl-alpha-D-glucosamine 1-phosphate + CoA + H(+)</text>
        <dbReference type="Rhea" id="RHEA:13725"/>
        <dbReference type="ChEBI" id="CHEBI:15378"/>
        <dbReference type="ChEBI" id="CHEBI:57287"/>
        <dbReference type="ChEBI" id="CHEBI:57288"/>
        <dbReference type="ChEBI" id="CHEBI:57776"/>
        <dbReference type="ChEBI" id="CHEBI:58516"/>
        <dbReference type="EC" id="2.3.1.157"/>
    </reaction>
</comment>
<keyword evidence="13 18" id="KW-0012">Acyltransferase</keyword>
<comment type="pathway">
    <text evidence="18">Bacterial outer membrane biogenesis; LPS lipid A biosynthesis.</text>
</comment>
<evidence type="ECO:0000256" key="3">
    <source>
        <dbReference type="ARBA" id="ARBA00007947"/>
    </source>
</evidence>
<dbReference type="CDD" id="cd02540">
    <property type="entry name" value="GT2_GlmU_N_bac"/>
    <property type="match status" value="1"/>
</dbReference>
<dbReference type="Pfam" id="PF00132">
    <property type="entry name" value="Hexapep"/>
    <property type="match status" value="2"/>
</dbReference>
<dbReference type="GO" id="GO:0009252">
    <property type="term" value="P:peptidoglycan biosynthetic process"/>
    <property type="evidence" value="ECO:0007669"/>
    <property type="project" value="UniProtKB-UniRule"/>
</dbReference>
<comment type="function">
    <text evidence="17 18">Catalyzes the last two sequential reactions in the de novo biosynthetic pathway for UDP-N-acetylglucosamine (UDP-GlcNAc). The C-terminal domain catalyzes the transfer of acetyl group from acetyl coenzyme A to glucosamine-1-phosphate (GlcN-1-P) to produce N-acetylglucosamine-1-phosphate (GlcNAc-1-P), which is converted into UDP-GlcNAc by the transfer of uridine 5-monophosphate (from uridine 5-triphosphate), a reaction catalyzed by the N-terminal domain.</text>
</comment>
<evidence type="ECO:0000256" key="18">
    <source>
        <dbReference type="HAMAP-Rule" id="MF_01631"/>
    </source>
</evidence>
<feature type="binding site" evidence="18">
    <location>
        <begin position="373"/>
        <end position="374"/>
    </location>
    <ligand>
        <name>acetyl-CoA</name>
        <dbReference type="ChEBI" id="CHEBI:57288"/>
    </ligand>
</feature>
<dbReference type="PANTHER" id="PTHR43584">
    <property type="entry name" value="NUCLEOTIDYL TRANSFERASE"/>
    <property type="match status" value="1"/>
</dbReference>
<evidence type="ECO:0000256" key="2">
    <source>
        <dbReference type="ARBA" id="ARBA00007707"/>
    </source>
</evidence>
<feature type="binding site" evidence="18">
    <location>
        <position position="26"/>
    </location>
    <ligand>
        <name>UDP-N-acetyl-alpha-D-glucosamine</name>
        <dbReference type="ChEBI" id="CHEBI:57705"/>
    </ligand>
</feature>
<comment type="similarity">
    <text evidence="3 18">In the N-terminal section; belongs to the N-acetylglucosamine-1-phosphate uridyltransferase family.</text>
</comment>
<dbReference type="GO" id="GO:0000902">
    <property type="term" value="P:cell morphogenesis"/>
    <property type="evidence" value="ECO:0007669"/>
    <property type="project" value="UniProtKB-UniRule"/>
</dbReference>
<feature type="region of interest" description="Linker" evidence="18">
    <location>
        <begin position="234"/>
        <end position="254"/>
    </location>
</feature>
<gene>
    <name evidence="18 20" type="primary">glmU</name>
    <name evidence="20" type="ORF">NWE54_08295</name>
</gene>
<dbReference type="InterPro" id="IPR001451">
    <property type="entry name" value="Hexapep"/>
</dbReference>
<feature type="binding site" evidence="18">
    <location>
        <position position="392"/>
    </location>
    <ligand>
        <name>acetyl-CoA</name>
        <dbReference type="ChEBI" id="CHEBI:57288"/>
    </ligand>
</feature>
<dbReference type="Pfam" id="PF12804">
    <property type="entry name" value="NTP_transf_3"/>
    <property type="match status" value="1"/>
</dbReference>
<proteinExistence type="inferred from homology"/>
<feature type="binding site" evidence="18">
    <location>
        <position position="159"/>
    </location>
    <ligand>
        <name>UDP-N-acetyl-alpha-D-glucosamine</name>
        <dbReference type="ChEBI" id="CHEBI:57705"/>
    </ligand>
</feature>
<feature type="binding site" evidence="18">
    <location>
        <position position="353"/>
    </location>
    <ligand>
        <name>UDP-N-acetyl-alpha-D-glucosamine</name>
        <dbReference type="ChEBI" id="CHEBI:57705"/>
    </ligand>
</feature>
<keyword evidence="14 18" id="KW-0961">Cell wall biogenesis/degradation</keyword>
<dbReference type="InterPro" id="IPR011004">
    <property type="entry name" value="Trimer_LpxA-like_sf"/>
</dbReference>
<keyword evidence="7 18" id="KW-0479">Metal-binding</keyword>
<evidence type="ECO:0000256" key="16">
    <source>
        <dbReference type="ARBA" id="ARBA00048493"/>
    </source>
</evidence>
<comment type="pathway">
    <text evidence="18">Nucleotide-sugar biosynthesis; UDP-N-acetyl-alpha-D-glucosamine biosynthesis; UDP-N-acetyl-alpha-D-glucosamine from N-acetyl-alpha-D-glucosamine 1-phosphate: step 1/1.</text>
</comment>
<dbReference type="GO" id="GO:0016020">
    <property type="term" value="C:membrane"/>
    <property type="evidence" value="ECO:0007669"/>
    <property type="project" value="GOC"/>
</dbReference>
<evidence type="ECO:0000256" key="7">
    <source>
        <dbReference type="ARBA" id="ARBA00022723"/>
    </source>
</evidence>
<feature type="binding site" evidence="18">
    <location>
        <position position="367"/>
    </location>
    <ligand>
        <name>acetyl-CoA</name>
        <dbReference type="ChEBI" id="CHEBI:57288"/>
    </ligand>
</feature>
<keyword evidence="10 18" id="KW-0133">Cell shape</keyword>
<feature type="binding site" evidence="18">
    <location>
        <position position="364"/>
    </location>
    <ligand>
        <name>UDP-N-acetyl-alpha-D-glucosamine</name>
        <dbReference type="ChEBI" id="CHEBI:57705"/>
    </ligand>
</feature>
<dbReference type="GO" id="GO:0008360">
    <property type="term" value="P:regulation of cell shape"/>
    <property type="evidence" value="ECO:0007669"/>
    <property type="project" value="UniProtKB-KW"/>
</dbReference>
<dbReference type="GO" id="GO:0003977">
    <property type="term" value="F:UDP-N-acetylglucosamine diphosphorylase activity"/>
    <property type="evidence" value="ECO:0007669"/>
    <property type="project" value="UniProtKB-UniRule"/>
</dbReference>
<evidence type="ECO:0000256" key="1">
    <source>
        <dbReference type="ARBA" id="ARBA00004496"/>
    </source>
</evidence>
<evidence type="ECO:0000256" key="8">
    <source>
        <dbReference type="ARBA" id="ARBA00022737"/>
    </source>
</evidence>
<evidence type="ECO:0000256" key="5">
    <source>
        <dbReference type="ARBA" id="ARBA00022679"/>
    </source>
</evidence>
<keyword evidence="8 18" id="KW-0677">Repeat</keyword>
<feature type="active site" description="Proton acceptor" evidence="18">
    <location>
        <position position="350"/>
    </location>
</feature>
<keyword evidence="9 18" id="KW-0460">Magnesium</keyword>
<evidence type="ECO:0000256" key="11">
    <source>
        <dbReference type="ARBA" id="ARBA00022984"/>
    </source>
</evidence>
<feature type="region of interest" description="N-acetyltransferase" evidence="18">
    <location>
        <begin position="255"/>
        <end position="455"/>
    </location>
</feature>
<evidence type="ECO:0000256" key="10">
    <source>
        <dbReference type="ARBA" id="ARBA00022960"/>
    </source>
</evidence>
<comment type="subunit">
    <text evidence="18">Homotrimer.</text>
</comment>
<keyword evidence="5 18" id="KW-0808">Transferase</keyword>
<comment type="similarity">
    <text evidence="2 18">In the C-terminal section; belongs to the transferase hexapeptide repeat family.</text>
</comment>
<feature type="binding site" evidence="18">
    <location>
        <position position="320"/>
    </location>
    <ligand>
        <name>UDP-N-acetyl-alpha-D-glucosamine</name>
        <dbReference type="ChEBI" id="CHEBI:57705"/>
    </ligand>
</feature>
<accession>A0A9E8CN92</accession>
<dbReference type="GO" id="GO:0009245">
    <property type="term" value="P:lipid A biosynthetic process"/>
    <property type="evidence" value="ECO:0007669"/>
    <property type="project" value="UniProtKB-UniRule"/>
</dbReference>
<dbReference type="Gene3D" id="2.160.10.10">
    <property type="entry name" value="Hexapeptide repeat proteins"/>
    <property type="match status" value="1"/>
</dbReference>
<comment type="cofactor">
    <cofactor evidence="18">
        <name>Mg(2+)</name>
        <dbReference type="ChEBI" id="CHEBI:18420"/>
    </cofactor>
    <text evidence="18">Binds 1 Mg(2+) ion per subunit.</text>
</comment>
<dbReference type="InterPro" id="IPR029044">
    <property type="entry name" value="Nucleotide-diphossugar_trans"/>
</dbReference>
<reference evidence="20" key="1">
    <citation type="submission" date="2022-08" db="EMBL/GenBank/DDBJ databases">
        <title>Complete Genome Sequences of 2 Bosea sp. soil isolates.</title>
        <authorList>
            <person name="Alvarez Arevalo M."/>
            <person name="Sterndorff E.B."/>
            <person name="Faurdal D."/>
            <person name="Joergensen T.S."/>
            <person name="Weber T."/>
        </authorList>
    </citation>
    <scope>NUCLEOTIDE SEQUENCE</scope>
    <source>
        <strain evidence="20">NBC_00436</strain>
    </source>
</reference>
<dbReference type="CDD" id="cd03353">
    <property type="entry name" value="LbH_GlmU_C"/>
    <property type="match status" value="1"/>
</dbReference>
<feature type="binding site" evidence="18">
    <location>
        <position position="109"/>
    </location>
    <ligand>
        <name>Mg(2+)</name>
        <dbReference type="ChEBI" id="CHEBI:18420"/>
    </ligand>
</feature>
<dbReference type="SUPFAM" id="SSF53448">
    <property type="entry name" value="Nucleotide-diphospho-sugar transferases"/>
    <property type="match status" value="1"/>
</dbReference>